<dbReference type="SFLD" id="SFLDS00029">
    <property type="entry name" value="Radical_SAM"/>
    <property type="match status" value="1"/>
</dbReference>
<evidence type="ECO:0000256" key="11">
    <source>
        <dbReference type="ARBA" id="ARBA00023014"/>
    </source>
</evidence>
<comment type="cofactor">
    <cofactor evidence="14">
        <name>[4Fe-4S] cluster</name>
        <dbReference type="ChEBI" id="CHEBI:49883"/>
    </cofactor>
    <text evidence="14">Binds 1 [4Fe-4S] cluster. The cluster is coordinated with 3 cysteines and an exchangeable S-adenosyl-L-methionine.</text>
</comment>
<keyword evidence="6 14" id="KW-0963">Cytoplasm</keyword>
<dbReference type="PROSITE" id="PS51918">
    <property type="entry name" value="RADICAL_SAM"/>
    <property type="match status" value="1"/>
</dbReference>
<keyword evidence="5 14" id="KW-0004">4Fe-4S</keyword>
<dbReference type="InterPro" id="IPR006638">
    <property type="entry name" value="Elp3/MiaA/NifB-like_rSAM"/>
</dbReference>
<evidence type="ECO:0000256" key="7">
    <source>
        <dbReference type="ARBA" id="ARBA00022691"/>
    </source>
</evidence>
<keyword evidence="10 14" id="KW-0408">Iron</keyword>
<organism evidence="16 17">
    <name type="scientific">Kistimonas scapharcae</name>
    <dbReference type="NCBI Taxonomy" id="1036133"/>
    <lineage>
        <taxon>Bacteria</taxon>
        <taxon>Pseudomonadati</taxon>
        <taxon>Pseudomonadota</taxon>
        <taxon>Gammaproteobacteria</taxon>
        <taxon>Oceanospirillales</taxon>
        <taxon>Endozoicomonadaceae</taxon>
        <taxon>Kistimonas</taxon>
    </lineage>
</organism>
<keyword evidence="9 14" id="KW-0560">Oxidoreductase</keyword>
<reference evidence="17" key="1">
    <citation type="journal article" date="2019" name="Int. J. Syst. Evol. Microbiol.">
        <title>The Global Catalogue of Microorganisms (GCM) 10K type strain sequencing project: providing services to taxonomists for standard genome sequencing and annotation.</title>
        <authorList>
            <consortium name="The Broad Institute Genomics Platform"/>
            <consortium name="The Broad Institute Genome Sequencing Center for Infectious Disease"/>
            <person name="Wu L."/>
            <person name="Ma J."/>
        </authorList>
    </citation>
    <scope>NUCLEOTIDE SEQUENCE [LARGE SCALE GENOMIC DNA]</scope>
    <source>
        <strain evidence="17">JCM 17805</strain>
    </source>
</reference>
<dbReference type="SUPFAM" id="SSF102114">
    <property type="entry name" value="Radical SAM enzymes"/>
    <property type="match status" value="1"/>
</dbReference>
<evidence type="ECO:0000313" key="16">
    <source>
        <dbReference type="EMBL" id="GAA4649191.1"/>
    </source>
</evidence>
<evidence type="ECO:0000313" key="17">
    <source>
        <dbReference type="Proteomes" id="UP001500604"/>
    </source>
</evidence>
<dbReference type="Gene3D" id="1.10.10.920">
    <property type="match status" value="1"/>
</dbReference>
<evidence type="ECO:0000256" key="6">
    <source>
        <dbReference type="ARBA" id="ARBA00022490"/>
    </source>
</evidence>
<dbReference type="Gene3D" id="3.30.750.200">
    <property type="match status" value="1"/>
</dbReference>
<evidence type="ECO:0000256" key="5">
    <source>
        <dbReference type="ARBA" id="ARBA00022485"/>
    </source>
</evidence>
<comment type="similarity">
    <text evidence="3 14">Belongs to the anaerobic coproporphyrinogen-III oxidase family.</text>
</comment>
<dbReference type="Pfam" id="PF04055">
    <property type="entry name" value="Radical_SAM"/>
    <property type="match status" value="1"/>
</dbReference>
<proteinExistence type="inferred from homology"/>
<protein>
    <recommendedName>
        <fullName evidence="14">Coproporphyrinogen-III oxidase</fullName>
        <ecNumber evidence="14">1.3.98.3</ecNumber>
    </recommendedName>
</protein>
<dbReference type="RefSeq" id="WP_345194960.1">
    <property type="nucleotide sequence ID" value="NZ_BAABFL010000124.1"/>
</dbReference>
<dbReference type="PANTHER" id="PTHR13932:SF6">
    <property type="entry name" value="OXYGEN-INDEPENDENT COPROPORPHYRINOGEN III OXIDASE"/>
    <property type="match status" value="1"/>
</dbReference>
<dbReference type="EMBL" id="BAABFL010000124">
    <property type="protein sequence ID" value="GAA4649191.1"/>
    <property type="molecule type" value="Genomic_DNA"/>
</dbReference>
<sequence>MATELIWDLELIKRYDQTGPRYTSYPTALQFSDNFGVAAYHAAAADSATARRPLSLYFHIPFCARVCYYCGCNKVVTKRREHAEPYLQTLFHEIEMQSALMGHNQTVEQLHWGGGTPTFLNPTQMQALMDKTAKHFNLVSGDFGDYSIELDPREADWSTIGHLRSLGFNRISIGVQDFNPTVQQAVNRVQSEEETRDVIDAARALTFKSINIDLIYGLPFQSCASFMETVDKVIEIRPDRLSVFNYAHMPNRFMPQRRINSEDLPSPQEKLTILENTITRLLDAGYVYIGMDHFALPDDDLALAQEGGTLHRNFQGYTTHSQCDLIGMGVSSISRVGNVYAQNHANMEEYASRVNNGKLAIRRGLLMNEDDRIRSAVINQLICHFRLDIKPIEETFGIHFQDYFADALKKLSTMAADGLIRMDSQSIVVEPRGRLLIRNICMQFDVYQQVAEVQRFSRVI</sequence>
<evidence type="ECO:0000259" key="15">
    <source>
        <dbReference type="PROSITE" id="PS51918"/>
    </source>
</evidence>
<evidence type="ECO:0000256" key="1">
    <source>
        <dbReference type="ARBA" id="ARBA00004496"/>
    </source>
</evidence>
<name>A0ABP8V1S9_9GAMM</name>
<dbReference type="SMART" id="SM00729">
    <property type="entry name" value="Elp3"/>
    <property type="match status" value="1"/>
</dbReference>
<keyword evidence="11 14" id="KW-0411">Iron-sulfur</keyword>
<gene>
    <name evidence="16" type="primary">hemN</name>
    <name evidence="16" type="ORF">GCM10023116_14650</name>
</gene>
<dbReference type="NCBIfam" id="TIGR00538">
    <property type="entry name" value="hemN"/>
    <property type="match status" value="1"/>
</dbReference>
<evidence type="ECO:0000256" key="2">
    <source>
        <dbReference type="ARBA" id="ARBA00004785"/>
    </source>
</evidence>
<dbReference type="SFLD" id="SFLDF00277">
    <property type="entry name" value="oxygen-independent_coproporphy"/>
    <property type="match status" value="1"/>
</dbReference>
<evidence type="ECO:0000256" key="8">
    <source>
        <dbReference type="ARBA" id="ARBA00022723"/>
    </source>
</evidence>
<dbReference type="EC" id="1.3.98.3" evidence="14"/>
<dbReference type="CDD" id="cd01335">
    <property type="entry name" value="Radical_SAM"/>
    <property type="match status" value="1"/>
</dbReference>
<dbReference type="InterPro" id="IPR034505">
    <property type="entry name" value="Coproporphyrinogen-III_oxidase"/>
</dbReference>
<comment type="pathway">
    <text evidence="2 14">Porphyrin-containing compound metabolism; protoporphyrin-IX biosynthesis; protoporphyrinogen-IX from coproporphyrinogen-III (AdoMet route): step 1/1.</text>
</comment>
<dbReference type="PIRSF" id="PIRSF000167">
    <property type="entry name" value="HemN"/>
    <property type="match status" value="1"/>
</dbReference>
<comment type="subcellular location">
    <subcellularLocation>
        <location evidence="1 14">Cytoplasm</location>
    </subcellularLocation>
</comment>
<dbReference type="SFLD" id="SFLDG01065">
    <property type="entry name" value="anaerobic_coproporphyrinogen-I"/>
    <property type="match status" value="1"/>
</dbReference>
<evidence type="ECO:0000256" key="12">
    <source>
        <dbReference type="ARBA" id="ARBA00023244"/>
    </source>
</evidence>
<dbReference type="InterPro" id="IPR004558">
    <property type="entry name" value="Coprogen_oxidase_HemN"/>
</dbReference>
<accession>A0ABP8V1S9</accession>
<dbReference type="InterPro" id="IPR058240">
    <property type="entry name" value="rSAM_sf"/>
</dbReference>
<evidence type="ECO:0000256" key="9">
    <source>
        <dbReference type="ARBA" id="ARBA00023002"/>
    </source>
</evidence>
<evidence type="ECO:0000256" key="10">
    <source>
        <dbReference type="ARBA" id="ARBA00023004"/>
    </source>
</evidence>
<comment type="catalytic activity">
    <reaction evidence="13 14">
        <text>coproporphyrinogen III + 2 S-adenosyl-L-methionine = protoporphyrinogen IX + 2 5'-deoxyadenosine + 2 L-methionine + 2 CO2</text>
        <dbReference type="Rhea" id="RHEA:15425"/>
        <dbReference type="ChEBI" id="CHEBI:16526"/>
        <dbReference type="ChEBI" id="CHEBI:17319"/>
        <dbReference type="ChEBI" id="CHEBI:57307"/>
        <dbReference type="ChEBI" id="CHEBI:57309"/>
        <dbReference type="ChEBI" id="CHEBI:57844"/>
        <dbReference type="ChEBI" id="CHEBI:59789"/>
        <dbReference type="EC" id="1.3.98.3"/>
    </reaction>
</comment>
<evidence type="ECO:0000256" key="14">
    <source>
        <dbReference type="PIRNR" id="PIRNR000167"/>
    </source>
</evidence>
<dbReference type="InterPro" id="IPR010723">
    <property type="entry name" value="HemN_C"/>
</dbReference>
<feature type="domain" description="Radical SAM core" evidence="15">
    <location>
        <begin position="48"/>
        <end position="284"/>
    </location>
</feature>
<dbReference type="PANTHER" id="PTHR13932">
    <property type="entry name" value="COPROPORPHYRINIGEN III OXIDASE"/>
    <property type="match status" value="1"/>
</dbReference>
<keyword evidence="17" id="KW-1185">Reference proteome</keyword>
<dbReference type="Pfam" id="PF06969">
    <property type="entry name" value="HemN_C"/>
    <property type="match status" value="1"/>
</dbReference>
<comment type="caution">
    <text evidence="16">The sequence shown here is derived from an EMBL/GenBank/DDBJ whole genome shotgun (WGS) entry which is preliminary data.</text>
</comment>
<dbReference type="Proteomes" id="UP001500604">
    <property type="component" value="Unassembled WGS sequence"/>
</dbReference>
<keyword evidence="7 14" id="KW-0949">S-adenosyl-L-methionine</keyword>
<comment type="subunit">
    <text evidence="4">Monomer.</text>
</comment>
<keyword evidence="12 14" id="KW-0627">Porphyrin biosynthesis</keyword>
<evidence type="ECO:0000256" key="3">
    <source>
        <dbReference type="ARBA" id="ARBA00005493"/>
    </source>
</evidence>
<evidence type="ECO:0000256" key="4">
    <source>
        <dbReference type="ARBA" id="ARBA00011245"/>
    </source>
</evidence>
<keyword evidence="8 14" id="KW-0479">Metal-binding</keyword>
<dbReference type="InterPro" id="IPR007197">
    <property type="entry name" value="rSAM"/>
</dbReference>
<evidence type="ECO:0000256" key="13">
    <source>
        <dbReference type="ARBA" id="ARBA00048321"/>
    </source>
</evidence>